<evidence type="ECO:0000256" key="2">
    <source>
        <dbReference type="ARBA" id="ARBA00008681"/>
    </source>
</evidence>
<evidence type="ECO:0000256" key="4">
    <source>
        <dbReference type="ARBA" id="ARBA00023288"/>
    </source>
</evidence>
<feature type="domain" description="Glycine zipper 2TM" evidence="7">
    <location>
        <begin position="143"/>
        <end position="182"/>
    </location>
</feature>
<accession>A0ABV7X6N0</accession>
<dbReference type="RefSeq" id="WP_380857421.1">
    <property type="nucleotide sequence ID" value="NZ_JBHRXV010000003.1"/>
</dbReference>
<feature type="chain" id="PRO_5045848858" description="17 kDa surface antigen" evidence="6">
    <location>
        <begin position="20"/>
        <end position="192"/>
    </location>
</feature>
<dbReference type="Pfam" id="PF05433">
    <property type="entry name" value="Rick_17kDa_Anti"/>
    <property type="match status" value="1"/>
</dbReference>
<dbReference type="EMBL" id="JBHRXV010000003">
    <property type="protein sequence ID" value="MFC3711799.1"/>
    <property type="molecule type" value="Genomic_DNA"/>
</dbReference>
<protein>
    <recommendedName>
        <fullName evidence="3">17 kDa surface antigen</fullName>
    </recommendedName>
</protein>
<keyword evidence="5" id="KW-0175">Coiled coil</keyword>
<dbReference type="Proteomes" id="UP001595615">
    <property type="component" value="Unassembled WGS sequence"/>
</dbReference>
<feature type="coiled-coil region" evidence="5">
    <location>
        <begin position="33"/>
        <end position="82"/>
    </location>
</feature>
<evidence type="ECO:0000259" key="7">
    <source>
        <dbReference type="Pfam" id="PF05433"/>
    </source>
</evidence>
<evidence type="ECO:0000256" key="5">
    <source>
        <dbReference type="SAM" id="Coils"/>
    </source>
</evidence>
<evidence type="ECO:0000313" key="8">
    <source>
        <dbReference type="EMBL" id="MFC3711799.1"/>
    </source>
</evidence>
<comment type="subcellular location">
    <subcellularLocation>
        <location evidence="1">Cell outer membrane</location>
        <topology evidence="1">Lipid-anchor</topology>
    </subcellularLocation>
</comment>
<comment type="caution">
    <text evidence="8">The sequence shown here is derived from an EMBL/GenBank/DDBJ whole genome shotgun (WGS) entry which is preliminary data.</text>
</comment>
<keyword evidence="6" id="KW-0732">Signal</keyword>
<keyword evidence="9" id="KW-1185">Reference proteome</keyword>
<keyword evidence="4" id="KW-0449">Lipoprotein</keyword>
<comment type="similarity">
    <text evidence="2">Belongs to the rickettsiale 17 kDa surface antigen family.</text>
</comment>
<evidence type="ECO:0000256" key="1">
    <source>
        <dbReference type="ARBA" id="ARBA00004459"/>
    </source>
</evidence>
<gene>
    <name evidence="8" type="ORF">ACFOMD_04405</name>
</gene>
<evidence type="ECO:0000256" key="3">
    <source>
        <dbReference type="ARBA" id="ARBA00015281"/>
    </source>
</evidence>
<organism evidence="8 9">
    <name type="scientific">Sphingoaurantiacus capsulatus</name>
    <dbReference type="NCBI Taxonomy" id="1771310"/>
    <lineage>
        <taxon>Bacteria</taxon>
        <taxon>Pseudomonadati</taxon>
        <taxon>Pseudomonadota</taxon>
        <taxon>Alphaproteobacteria</taxon>
        <taxon>Sphingomonadales</taxon>
        <taxon>Sphingosinicellaceae</taxon>
        <taxon>Sphingoaurantiacus</taxon>
    </lineage>
</organism>
<dbReference type="InterPro" id="IPR008816">
    <property type="entry name" value="Gly_zipper_2TM_dom"/>
</dbReference>
<name>A0ABV7X6N0_9SPHN</name>
<proteinExistence type="inferred from homology"/>
<evidence type="ECO:0000313" key="9">
    <source>
        <dbReference type="Proteomes" id="UP001595615"/>
    </source>
</evidence>
<sequence>MHKSLLALSALSMIGAVVAATPALAGDRDRVSYREIRRDVREVREERRDYQRALRSGDRREIREARRDLRGAERELRQDHRDLRRAQAYRGGGYYAPAYYGGGPQYAYRGDRRGPQGGGWYGRGGRYYGNDYDRCRKDSNADGTVLGAVAGGVLGNVIAQQGDKALGTAIGAGVGGVIGNRIDNGKGGRRCY</sequence>
<feature type="signal peptide" evidence="6">
    <location>
        <begin position="1"/>
        <end position="19"/>
    </location>
</feature>
<reference evidence="9" key="1">
    <citation type="journal article" date="2019" name="Int. J. Syst. Evol. Microbiol.">
        <title>The Global Catalogue of Microorganisms (GCM) 10K type strain sequencing project: providing services to taxonomists for standard genome sequencing and annotation.</title>
        <authorList>
            <consortium name="The Broad Institute Genomics Platform"/>
            <consortium name="The Broad Institute Genome Sequencing Center for Infectious Disease"/>
            <person name="Wu L."/>
            <person name="Ma J."/>
        </authorList>
    </citation>
    <scope>NUCLEOTIDE SEQUENCE [LARGE SCALE GENOMIC DNA]</scope>
    <source>
        <strain evidence="9">KCTC 42644</strain>
    </source>
</reference>
<evidence type="ECO:0000256" key="6">
    <source>
        <dbReference type="SAM" id="SignalP"/>
    </source>
</evidence>